<dbReference type="PANTHER" id="PTHR30250">
    <property type="entry name" value="PST FAMILY PREDICTED COLANIC ACID TRANSPORTER"/>
    <property type="match status" value="1"/>
</dbReference>
<sequence length="438" mass="44944">MSSPVTHEPDETDGRSLAKETGRSAGKIGVSLLVAIALGYVLTVVATRWLGPVDSKVYLSFWGILMGLGSALSPLEQELSRQSAVAALDGGKAGKPALRALTVGAVAVAVVAALTMAVPVLSDRLYGGNTALGVIVLCGAISFACQFAARGLLVGQQRIKPYSGLVVAEAVVRVVVLLGIVAAGLTGVTSFAIAAATGSFAWLLFVRPISRLVDPHADGEGWAPVTGRILVLMAGAALTASVITGYPAMVSLLAPGGSARDVGVLFATLTVSRVPLLLLSPLQALAVPTVVRLSGTEEGRHRLRKLLAVGALGTIVVGVVGALVGWLIGPWLVSLLYDKDFVAQGWWVAWMVWGAVLLTALQLMTAVLVARKEANKVLVTWAVVAVATAATLLLVPGDPILKAVAGLAGGPTLGLVVVLMFVLRRPGNVRPASDVPVG</sequence>
<keyword evidence="5 7" id="KW-0472">Membrane</keyword>
<keyword evidence="9" id="KW-1185">Reference proteome</keyword>
<dbReference type="STRING" id="218821.SAMN05421837_104483"/>
<evidence type="ECO:0000313" key="8">
    <source>
        <dbReference type="EMBL" id="SEF29011.1"/>
    </source>
</evidence>
<dbReference type="GO" id="GO:0005886">
    <property type="term" value="C:plasma membrane"/>
    <property type="evidence" value="ECO:0007669"/>
    <property type="project" value="UniProtKB-SubCell"/>
</dbReference>
<evidence type="ECO:0000256" key="6">
    <source>
        <dbReference type="SAM" id="MobiDB-lite"/>
    </source>
</evidence>
<dbReference type="OrthoDB" id="3684353at2"/>
<feature type="transmembrane region" description="Helical" evidence="7">
    <location>
        <begin position="306"/>
        <end position="328"/>
    </location>
</feature>
<evidence type="ECO:0000256" key="3">
    <source>
        <dbReference type="ARBA" id="ARBA00022692"/>
    </source>
</evidence>
<feature type="transmembrane region" description="Helical" evidence="7">
    <location>
        <begin position="274"/>
        <end position="294"/>
    </location>
</feature>
<reference evidence="9" key="1">
    <citation type="submission" date="2016-10" db="EMBL/GenBank/DDBJ databases">
        <authorList>
            <person name="Varghese N."/>
            <person name="Submissions S."/>
        </authorList>
    </citation>
    <scope>NUCLEOTIDE SEQUENCE [LARGE SCALE GENOMIC DNA]</scope>
    <source>
        <strain evidence="9">DSM 44654</strain>
    </source>
</reference>
<evidence type="ECO:0000256" key="1">
    <source>
        <dbReference type="ARBA" id="ARBA00004651"/>
    </source>
</evidence>
<feature type="transmembrane region" description="Helical" evidence="7">
    <location>
        <begin position="348"/>
        <end position="370"/>
    </location>
</feature>
<feature type="transmembrane region" description="Helical" evidence="7">
    <location>
        <begin position="28"/>
        <end position="51"/>
    </location>
</feature>
<feature type="transmembrane region" description="Helical" evidence="7">
    <location>
        <begin position="191"/>
        <end position="209"/>
    </location>
</feature>
<name>A0A1H5QUK5_9PSEU</name>
<evidence type="ECO:0000256" key="5">
    <source>
        <dbReference type="ARBA" id="ARBA00023136"/>
    </source>
</evidence>
<feature type="transmembrane region" description="Helical" evidence="7">
    <location>
        <begin position="403"/>
        <end position="423"/>
    </location>
</feature>
<accession>A0A1H5QUK5</accession>
<feature type="transmembrane region" description="Helical" evidence="7">
    <location>
        <begin position="96"/>
        <end position="118"/>
    </location>
</feature>
<organism evidence="8 9">
    <name type="scientific">Amycolatopsis pretoriensis</name>
    <dbReference type="NCBI Taxonomy" id="218821"/>
    <lineage>
        <taxon>Bacteria</taxon>
        <taxon>Bacillati</taxon>
        <taxon>Actinomycetota</taxon>
        <taxon>Actinomycetes</taxon>
        <taxon>Pseudonocardiales</taxon>
        <taxon>Pseudonocardiaceae</taxon>
        <taxon>Amycolatopsis</taxon>
    </lineage>
</organism>
<evidence type="ECO:0000313" key="9">
    <source>
        <dbReference type="Proteomes" id="UP000198878"/>
    </source>
</evidence>
<feature type="compositionally biased region" description="Basic and acidic residues" evidence="6">
    <location>
        <begin position="7"/>
        <end position="20"/>
    </location>
</feature>
<dbReference type="AlphaFoldDB" id="A0A1H5QUK5"/>
<feature type="transmembrane region" description="Helical" evidence="7">
    <location>
        <begin position="165"/>
        <end position="185"/>
    </location>
</feature>
<feature type="transmembrane region" description="Helical" evidence="7">
    <location>
        <begin position="229"/>
        <end position="254"/>
    </location>
</feature>
<proteinExistence type="predicted"/>
<comment type="subcellular location">
    <subcellularLocation>
        <location evidence="1">Cell membrane</location>
        <topology evidence="1">Multi-pass membrane protein</topology>
    </subcellularLocation>
</comment>
<keyword evidence="4 7" id="KW-1133">Transmembrane helix</keyword>
<feature type="transmembrane region" description="Helical" evidence="7">
    <location>
        <begin position="377"/>
        <end position="397"/>
    </location>
</feature>
<feature type="region of interest" description="Disordered" evidence="6">
    <location>
        <begin position="1"/>
        <end position="20"/>
    </location>
</feature>
<dbReference type="Proteomes" id="UP000198878">
    <property type="component" value="Unassembled WGS sequence"/>
</dbReference>
<evidence type="ECO:0000256" key="2">
    <source>
        <dbReference type="ARBA" id="ARBA00022475"/>
    </source>
</evidence>
<keyword evidence="2" id="KW-1003">Cell membrane</keyword>
<dbReference type="PANTHER" id="PTHR30250:SF11">
    <property type="entry name" value="O-ANTIGEN TRANSPORTER-RELATED"/>
    <property type="match status" value="1"/>
</dbReference>
<evidence type="ECO:0000256" key="7">
    <source>
        <dbReference type="SAM" id="Phobius"/>
    </source>
</evidence>
<protein>
    <submittedName>
        <fullName evidence="8">Membrane protein involved in the export of O-antigen and teichoic acid</fullName>
    </submittedName>
</protein>
<evidence type="ECO:0000256" key="4">
    <source>
        <dbReference type="ARBA" id="ARBA00022989"/>
    </source>
</evidence>
<dbReference type="InterPro" id="IPR050833">
    <property type="entry name" value="Poly_Biosynth_Transport"/>
</dbReference>
<gene>
    <name evidence="8" type="ORF">SAMN05421837_104483</name>
</gene>
<feature type="transmembrane region" description="Helical" evidence="7">
    <location>
        <begin position="130"/>
        <end position="153"/>
    </location>
</feature>
<keyword evidence="3 7" id="KW-0812">Transmembrane</keyword>
<dbReference type="EMBL" id="FNUJ01000004">
    <property type="protein sequence ID" value="SEF29011.1"/>
    <property type="molecule type" value="Genomic_DNA"/>
</dbReference>